<evidence type="ECO:0000256" key="1">
    <source>
        <dbReference type="HAMAP-Rule" id="MF_02088"/>
    </source>
</evidence>
<dbReference type="InterPro" id="IPR003744">
    <property type="entry name" value="YhhQ"/>
</dbReference>
<keyword evidence="3" id="KW-1185">Reference proteome</keyword>
<dbReference type="Pfam" id="PF02592">
    <property type="entry name" value="Vut_1"/>
    <property type="match status" value="1"/>
</dbReference>
<accession>A0A4S3ZT22</accession>
<organism evidence="2 3">
    <name type="scientific">Flavobacterium supellecticarium</name>
    <dbReference type="NCBI Taxonomy" id="2565924"/>
    <lineage>
        <taxon>Bacteria</taxon>
        <taxon>Pseudomonadati</taxon>
        <taxon>Bacteroidota</taxon>
        <taxon>Flavobacteriia</taxon>
        <taxon>Flavobacteriales</taxon>
        <taxon>Flavobacteriaceae</taxon>
        <taxon>Flavobacterium</taxon>
    </lineage>
</organism>
<dbReference type="GO" id="GO:0022857">
    <property type="term" value="F:transmembrane transporter activity"/>
    <property type="evidence" value="ECO:0007669"/>
    <property type="project" value="UniProtKB-UniRule"/>
</dbReference>
<reference evidence="2 3" key="1">
    <citation type="submission" date="2019-04" db="EMBL/GenBank/DDBJ databases">
        <title>Flavobacterium sp. nov. isolated from construction timber.</title>
        <authorList>
            <person name="Lin S.-Y."/>
            <person name="Chang C.-T."/>
            <person name="Young C.-C."/>
        </authorList>
    </citation>
    <scope>NUCLEOTIDE SEQUENCE [LARGE SCALE GENOMIC DNA]</scope>
    <source>
        <strain evidence="2 3">CC-CTC003</strain>
    </source>
</reference>
<dbReference type="HAMAP" id="MF_02088">
    <property type="entry name" value="Q_prec_transport"/>
    <property type="match status" value="1"/>
</dbReference>
<dbReference type="EMBL" id="SSNZ01000007">
    <property type="protein sequence ID" value="THF48808.1"/>
    <property type="molecule type" value="Genomic_DNA"/>
</dbReference>
<feature type="transmembrane region" description="Helical" evidence="1">
    <location>
        <begin position="111"/>
        <end position="135"/>
    </location>
</feature>
<dbReference type="PANTHER" id="PTHR34300">
    <property type="entry name" value="QUEUOSINE PRECURSOR TRANSPORTER-RELATED"/>
    <property type="match status" value="1"/>
</dbReference>
<evidence type="ECO:0000313" key="2">
    <source>
        <dbReference type="EMBL" id="THF48808.1"/>
    </source>
</evidence>
<feature type="transmembrane region" description="Helical" evidence="1">
    <location>
        <begin position="68"/>
        <end position="91"/>
    </location>
</feature>
<protein>
    <recommendedName>
        <fullName evidence="1">Probable queuosine precursor transporter</fullName>
        <shortName evidence="1">Q precursor transporter</shortName>
    </recommendedName>
</protein>
<proteinExistence type="inferred from homology"/>
<dbReference type="Proteomes" id="UP000307507">
    <property type="component" value="Unassembled WGS sequence"/>
</dbReference>
<comment type="function">
    <text evidence="1">Involved in the import of queuosine (Q) precursors, required for Q precursor salvage.</text>
</comment>
<name>A0A4S3ZT22_9FLAO</name>
<sequence length="221" mass="24536">MFKTKRDLVYIILAGIFIANAVVAELTGGKLIQIGPFIMSIGIIPWPVVFITTDLINEHFGRDGVKKLSFITAGLIAYCLLILFIAIQIPAAKGISTVSDEQFKAVFGQGIWIMIASIIAFLISQLIDVSIFWFLRNKTGKKMIWLRSTGSTVISQLFDSFIISGIAFWMTGKITTAEYINMATTGYTFKLIIAICLTPMIYLGHYIIEKYLSEDPISDGD</sequence>
<comment type="subcellular location">
    <subcellularLocation>
        <location evidence="1">Cell membrane</location>
        <topology evidence="1">Multi-pass membrane protein</topology>
    </subcellularLocation>
</comment>
<feature type="transmembrane region" description="Helical" evidence="1">
    <location>
        <begin position="34"/>
        <end position="56"/>
    </location>
</feature>
<dbReference type="AlphaFoldDB" id="A0A4S3ZT22"/>
<dbReference type="PANTHER" id="PTHR34300:SF2">
    <property type="entry name" value="QUEUOSINE PRECURSOR TRANSPORTER-RELATED"/>
    <property type="match status" value="1"/>
</dbReference>
<dbReference type="OrthoDB" id="9805479at2"/>
<comment type="caution">
    <text evidence="2">The sequence shown here is derived from an EMBL/GenBank/DDBJ whole genome shotgun (WGS) entry which is preliminary data.</text>
</comment>
<dbReference type="GO" id="GO:0005886">
    <property type="term" value="C:plasma membrane"/>
    <property type="evidence" value="ECO:0007669"/>
    <property type="project" value="UniProtKB-SubCell"/>
</dbReference>
<gene>
    <name evidence="2" type="ORF">E6C50_13735</name>
</gene>
<evidence type="ECO:0000313" key="3">
    <source>
        <dbReference type="Proteomes" id="UP000307507"/>
    </source>
</evidence>
<dbReference type="NCBIfam" id="TIGR00697">
    <property type="entry name" value="queuosine precursor transporter"/>
    <property type="match status" value="1"/>
</dbReference>
<keyword evidence="1" id="KW-1133">Transmembrane helix</keyword>
<feature type="transmembrane region" description="Helical" evidence="1">
    <location>
        <begin position="187"/>
        <end position="208"/>
    </location>
</feature>
<keyword evidence="1" id="KW-0472">Membrane</keyword>
<keyword evidence="1" id="KW-1003">Cell membrane</keyword>
<keyword evidence="1" id="KW-0813">Transport</keyword>
<keyword evidence="1" id="KW-0812">Transmembrane</keyword>
<dbReference type="RefSeq" id="WP_136403801.1">
    <property type="nucleotide sequence ID" value="NZ_SSNZ01000007.1"/>
</dbReference>
<comment type="similarity">
    <text evidence="1">Belongs to the vitamin uptake transporter (VUT/ECF) (TC 2.A.88) family. Q precursor transporter subfamily.</text>
</comment>